<evidence type="ECO:0000256" key="1">
    <source>
        <dbReference type="ARBA" id="ARBA00022723"/>
    </source>
</evidence>
<keyword evidence="3" id="KW-0732">Signal</keyword>
<dbReference type="InterPro" id="IPR008972">
    <property type="entry name" value="Cupredoxin"/>
</dbReference>
<dbReference type="SUPFAM" id="SSF49503">
    <property type="entry name" value="Cupredoxins"/>
    <property type="match status" value="1"/>
</dbReference>
<keyword evidence="2" id="KW-0325">Glycoprotein</keyword>
<evidence type="ECO:0000256" key="2">
    <source>
        <dbReference type="ARBA" id="ARBA00023180"/>
    </source>
</evidence>
<dbReference type="Proteomes" id="UP001140206">
    <property type="component" value="Chromosome 5"/>
</dbReference>
<dbReference type="Gene3D" id="2.60.40.420">
    <property type="entry name" value="Cupredoxins - blue copper proteins"/>
    <property type="match status" value="1"/>
</dbReference>
<evidence type="ECO:0000256" key="3">
    <source>
        <dbReference type="SAM" id="SignalP"/>
    </source>
</evidence>
<dbReference type="PANTHER" id="PTHR33021:SF499">
    <property type="entry name" value="OS12G0150500 PROTEIN"/>
    <property type="match status" value="1"/>
</dbReference>
<dbReference type="EMBL" id="JAMFTS010000005">
    <property type="protein sequence ID" value="KAJ4745278.1"/>
    <property type="molecule type" value="Genomic_DNA"/>
</dbReference>
<feature type="domain" description="Phytocyanin" evidence="4">
    <location>
        <begin position="28"/>
        <end position="128"/>
    </location>
</feature>
<gene>
    <name evidence="5" type="ORF">LUZ62_079683</name>
</gene>
<evidence type="ECO:0000313" key="5">
    <source>
        <dbReference type="EMBL" id="KAJ4745278.1"/>
    </source>
</evidence>
<dbReference type="InterPro" id="IPR039391">
    <property type="entry name" value="Phytocyanin-like"/>
</dbReference>
<dbReference type="PROSITE" id="PS51485">
    <property type="entry name" value="PHYTOCYANIN"/>
    <property type="match status" value="1"/>
</dbReference>
<dbReference type="AlphaFoldDB" id="A0AAV8BQA9"/>
<keyword evidence="1" id="KW-0479">Metal-binding</keyword>
<protein>
    <submittedName>
        <fullName evidence="5">Early nodulin-like protein 1</fullName>
    </submittedName>
</protein>
<organism evidence="5 6">
    <name type="scientific">Rhynchospora pubera</name>
    <dbReference type="NCBI Taxonomy" id="906938"/>
    <lineage>
        <taxon>Eukaryota</taxon>
        <taxon>Viridiplantae</taxon>
        <taxon>Streptophyta</taxon>
        <taxon>Embryophyta</taxon>
        <taxon>Tracheophyta</taxon>
        <taxon>Spermatophyta</taxon>
        <taxon>Magnoliopsida</taxon>
        <taxon>Liliopsida</taxon>
        <taxon>Poales</taxon>
        <taxon>Cyperaceae</taxon>
        <taxon>Cyperoideae</taxon>
        <taxon>Rhynchosporeae</taxon>
        <taxon>Rhynchospora</taxon>
    </lineage>
</organism>
<evidence type="ECO:0000259" key="4">
    <source>
        <dbReference type="PROSITE" id="PS51485"/>
    </source>
</evidence>
<dbReference type="Pfam" id="PF02298">
    <property type="entry name" value="Cu_bind_like"/>
    <property type="match status" value="1"/>
</dbReference>
<dbReference type="CDD" id="cd04216">
    <property type="entry name" value="Phytocyanin"/>
    <property type="match status" value="1"/>
</dbReference>
<dbReference type="FunFam" id="2.60.40.420:FF:000003">
    <property type="entry name" value="Blue copper"/>
    <property type="match status" value="1"/>
</dbReference>
<sequence length="159" mass="16340">MARMVKILFQVVALVAIAELAMSEKTCSICTVGAPGGSWNLQTNLTHWSESNIFYPGDVLIFSYNSSQHNVLEVTKADFDSCTATNPIAAHTDGSGVINLSAVGTRYFICGFTGHCAAGQKVQINVVASPTGGSPSNSGIVSVTAGAGLVAGLAAILAF</sequence>
<dbReference type="PANTHER" id="PTHR33021">
    <property type="entry name" value="BLUE COPPER PROTEIN"/>
    <property type="match status" value="1"/>
</dbReference>
<dbReference type="GO" id="GO:0046872">
    <property type="term" value="F:metal ion binding"/>
    <property type="evidence" value="ECO:0007669"/>
    <property type="project" value="UniProtKB-KW"/>
</dbReference>
<comment type="caution">
    <text evidence="5">The sequence shown here is derived from an EMBL/GenBank/DDBJ whole genome shotgun (WGS) entry which is preliminary data.</text>
</comment>
<dbReference type="InterPro" id="IPR003245">
    <property type="entry name" value="Phytocyanin_dom"/>
</dbReference>
<dbReference type="GO" id="GO:0009055">
    <property type="term" value="F:electron transfer activity"/>
    <property type="evidence" value="ECO:0007669"/>
    <property type="project" value="InterPro"/>
</dbReference>
<feature type="chain" id="PRO_5043462587" evidence="3">
    <location>
        <begin position="24"/>
        <end position="159"/>
    </location>
</feature>
<reference evidence="5" key="1">
    <citation type="submission" date="2022-08" db="EMBL/GenBank/DDBJ databases">
        <authorList>
            <person name="Marques A."/>
        </authorList>
    </citation>
    <scope>NUCLEOTIDE SEQUENCE</scope>
    <source>
        <strain evidence="5">RhyPub2mFocal</strain>
        <tissue evidence="5">Leaves</tissue>
    </source>
</reference>
<dbReference type="GO" id="GO:0005886">
    <property type="term" value="C:plasma membrane"/>
    <property type="evidence" value="ECO:0007669"/>
    <property type="project" value="TreeGrafter"/>
</dbReference>
<keyword evidence="6" id="KW-1185">Reference proteome</keyword>
<accession>A0AAV8BQA9</accession>
<name>A0AAV8BQA9_9POAL</name>
<evidence type="ECO:0000313" key="6">
    <source>
        <dbReference type="Proteomes" id="UP001140206"/>
    </source>
</evidence>
<proteinExistence type="predicted"/>
<feature type="signal peptide" evidence="3">
    <location>
        <begin position="1"/>
        <end position="23"/>
    </location>
</feature>